<dbReference type="InParanoid" id="A8NFI0"/>
<dbReference type="EMBL" id="AACS02000002">
    <property type="protein sequence ID" value="EAU88562.2"/>
    <property type="molecule type" value="Genomic_DNA"/>
</dbReference>
<evidence type="ECO:0000313" key="4">
    <source>
        <dbReference type="EMBL" id="EAU88562.2"/>
    </source>
</evidence>
<dbReference type="InterPro" id="IPR052837">
    <property type="entry name" value="Mitoribosomal_bS21"/>
</dbReference>
<comment type="similarity">
    <text evidence="1">Belongs to the bacterial ribosomal protein bS21 family.</text>
</comment>
<dbReference type="STRING" id="240176.A8NFI0"/>
<keyword evidence="5" id="KW-1185">Reference proteome</keyword>
<dbReference type="HOGENOM" id="CLU_124536_0_0_1"/>
<dbReference type="GeneID" id="6009785"/>
<dbReference type="eggNOG" id="ENOG502RGF3">
    <property type="taxonomic scope" value="Eukaryota"/>
</dbReference>
<sequence length="161" mass="18634">MFAQLSRNVVANALACRRSVTPRFSFFQPSILPATARLYSTPVNNLEQTRNVLESVTRNLPETDYEKRWADMSAIARHSAQKNPPAGPYDGRKVTVQKGKGVADAMRALDSILTRNKVRQQLRLQQRHEKRGEKLRRLRSLRWRKLFANEVRSHRLFSFTS</sequence>
<dbReference type="GO" id="GO:0005763">
    <property type="term" value="C:mitochondrial small ribosomal subunit"/>
    <property type="evidence" value="ECO:0007669"/>
    <property type="project" value="TreeGrafter"/>
</dbReference>
<keyword evidence="3" id="KW-0687">Ribonucleoprotein</keyword>
<dbReference type="GO" id="GO:0070124">
    <property type="term" value="P:mitochondrial translational initiation"/>
    <property type="evidence" value="ECO:0007669"/>
    <property type="project" value="TreeGrafter"/>
</dbReference>
<evidence type="ECO:0000256" key="1">
    <source>
        <dbReference type="ARBA" id="ARBA00006640"/>
    </source>
</evidence>
<proteinExistence type="inferred from homology"/>
<dbReference type="Pfam" id="PF01165">
    <property type="entry name" value="Ribosomal_S21"/>
    <property type="match status" value="1"/>
</dbReference>
<evidence type="ECO:0000313" key="5">
    <source>
        <dbReference type="Proteomes" id="UP000001861"/>
    </source>
</evidence>
<dbReference type="VEuPathDB" id="FungiDB:CC1G_04268"/>
<dbReference type="OrthoDB" id="2501249at2759"/>
<dbReference type="PANTHER" id="PTHR41237">
    <property type="entry name" value="37S RIBOSOMAL PROTEIN MRP21, MITOCHONDRIAL"/>
    <property type="match status" value="1"/>
</dbReference>
<dbReference type="InterPro" id="IPR001911">
    <property type="entry name" value="Ribosomal_bS21"/>
</dbReference>
<reference evidence="4 5" key="1">
    <citation type="journal article" date="2010" name="Proc. Natl. Acad. Sci. U.S.A.">
        <title>Insights into evolution of multicellular fungi from the assembled chromosomes of the mushroom Coprinopsis cinerea (Coprinus cinereus).</title>
        <authorList>
            <person name="Stajich J.E."/>
            <person name="Wilke S.K."/>
            <person name="Ahren D."/>
            <person name="Au C.H."/>
            <person name="Birren B.W."/>
            <person name="Borodovsky M."/>
            <person name="Burns C."/>
            <person name="Canback B."/>
            <person name="Casselton L.A."/>
            <person name="Cheng C.K."/>
            <person name="Deng J."/>
            <person name="Dietrich F.S."/>
            <person name="Fargo D.C."/>
            <person name="Farman M.L."/>
            <person name="Gathman A.C."/>
            <person name="Goldberg J."/>
            <person name="Guigo R."/>
            <person name="Hoegger P.J."/>
            <person name="Hooker J.B."/>
            <person name="Huggins A."/>
            <person name="James T.Y."/>
            <person name="Kamada T."/>
            <person name="Kilaru S."/>
            <person name="Kodira C."/>
            <person name="Kues U."/>
            <person name="Kupfer D."/>
            <person name="Kwan H.S."/>
            <person name="Lomsadze A."/>
            <person name="Li W."/>
            <person name="Lilly W.W."/>
            <person name="Ma L.J."/>
            <person name="Mackey A.J."/>
            <person name="Manning G."/>
            <person name="Martin F."/>
            <person name="Muraguchi H."/>
            <person name="Natvig D.O."/>
            <person name="Palmerini H."/>
            <person name="Ramesh M.A."/>
            <person name="Rehmeyer C.J."/>
            <person name="Roe B.A."/>
            <person name="Shenoy N."/>
            <person name="Stanke M."/>
            <person name="Ter-Hovhannisyan V."/>
            <person name="Tunlid A."/>
            <person name="Velagapudi R."/>
            <person name="Vision T.J."/>
            <person name="Zeng Q."/>
            <person name="Zolan M.E."/>
            <person name="Pukkila P.J."/>
        </authorList>
    </citation>
    <scope>NUCLEOTIDE SEQUENCE [LARGE SCALE GENOMIC DNA]</scope>
    <source>
        <strain evidence="5">Okayama-7 / 130 / ATCC MYA-4618 / FGSC 9003</strain>
    </source>
</reference>
<dbReference type="AlphaFoldDB" id="A8NFI0"/>
<evidence type="ECO:0000256" key="2">
    <source>
        <dbReference type="ARBA" id="ARBA00022980"/>
    </source>
</evidence>
<dbReference type="RefSeq" id="XP_001833289.2">
    <property type="nucleotide sequence ID" value="XM_001833237.2"/>
</dbReference>
<dbReference type="GO" id="GO:0003735">
    <property type="term" value="F:structural constituent of ribosome"/>
    <property type="evidence" value="ECO:0007669"/>
    <property type="project" value="InterPro"/>
</dbReference>
<evidence type="ECO:0000256" key="3">
    <source>
        <dbReference type="ARBA" id="ARBA00023274"/>
    </source>
</evidence>
<comment type="caution">
    <text evidence="4">The sequence shown here is derived from an EMBL/GenBank/DDBJ whole genome shotgun (WGS) entry which is preliminary data.</text>
</comment>
<dbReference type="Proteomes" id="UP000001861">
    <property type="component" value="Unassembled WGS sequence"/>
</dbReference>
<name>A8NFI0_COPC7</name>
<dbReference type="KEGG" id="cci:CC1G_04268"/>
<gene>
    <name evidence="4" type="ORF">CC1G_04268</name>
</gene>
<protein>
    <submittedName>
        <fullName evidence="4">Uncharacterized protein</fullName>
    </submittedName>
</protein>
<keyword evidence="2" id="KW-0689">Ribosomal protein</keyword>
<organism evidence="4 5">
    <name type="scientific">Coprinopsis cinerea (strain Okayama-7 / 130 / ATCC MYA-4618 / FGSC 9003)</name>
    <name type="common">Inky cap fungus</name>
    <name type="synonym">Hormographiella aspergillata</name>
    <dbReference type="NCBI Taxonomy" id="240176"/>
    <lineage>
        <taxon>Eukaryota</taxon>
        <taxon>Fungi</taxon>
        <taxon>Dikarya</taxon>
        <taxon>Basidiomycota</taxon>
        <taxon>Agaricomycotina</taxon>
        <taxon>Agaricomycetes</taxon>
        <taxon>Agaricomycetidae</taxon>
        <taxon>Agaricales</taxon>
        <taxon>Agaricineae</taxon>
        <taxon>Psathyrellaceae</taxon>
        <taxon>Coprinopsis</taxon>
    </lineage>
</organism>
<accession>A8NFI0</accession>
<dbReference type="PANTHER" id="PTHR41237:SF1">
    <property type="entry name" value="SMALL RIBOSOMAL SUBUNIT PROTEIN BS21M"/>
    <property type="match status" value="1"/>
</dbReference>